<evidence type="ECO:0000313" key="2">
    <source>
        <dbReference type="EMBL" id="GCD77229.1"/>
    </source>
</evidence>
<gene>
    <name evidence="2" type="ORF">JCM31826_07110</name>
</gene>
<reference evidence="2 3" key="1">
    <citation type="submission" date="2018-11" db="EMBL/GenBank/DDBJ databases">
        <title>Schleiferia aggregans sp. nov., a moderately thermophilic heterotrophic bacterium isolated from microbial mats at a terrestrial hot spring.</title>
        <authorList>
            <person name="Iino T."/>
            <person name="Ohkuma M."/>
            <person name="Haruta S."/>
        </authorList>
    </citation>
    <scope>NUCLEOTIDE SEQUENCE [LARGE SCALE GENOMIC DNA]</scope>
    <source>
        <strain evidence="2 3">LA</strain>
    </source>
</reference>
<dbReference type="Pfam" id="PF19494">
    <property type="entry name" value="DUF6029"/>
    <property type="match status" value="1"/>
</dbReference>
<dbReference type="AlphaFoldDB" id="A0A401XJM3"/>
<comment type="caution">
    <text evidence="2">The sequence shown here is derived from an EMBL/GenBank/DDBJ whole genome shotgun (WGS) entry which is preliminary data.</text>
</comment>
<organism evidence="2 3">
    <name type="scientific">Thermaurantimonas aggregans</name>
    <dbReference type="NCBI Taxonomy" id="2173829"/>
    <lineage>
        <taxon>Bacteria</taxon>
        <taxon>Pseudomonadati</taxon>
        <taxon>Bacteroidota</taxon>
        <taxon>Flavobacteriia</taxon>
        <taxon>Flavobacteriales</taxon>
        <taxon>Schleiferiaceae</taxon>
        <taxon>Thermaurantimonas</taxon>
    </lineage>
</organism>
<dbReference type="InterPro" id="IPR046070">
    <property type="entry name" value="DUF6029"/>
</dbReference>
<accession>A0A401XJM3</accession>
<name>A0A401XJM3_9FLAO</name>
<feature type="chain" id="PRO_5018966999" evidence="1">
    <location>
        <begin position="21"/>
        <end position="575"/>
    </location>
</feature>
<dbReference type="EMBL" id="BHZE01000005">
    <property type="protein sequence ID" value="GCD77229.1"/>
    <property type="molecule type" value="Genomic_DNA"/>
</dbReference>
<proteinExistence type="predicted"/>
<protein>
    <submittedName>
        <fullName evidence="2">Uncharacterized protein</fullName>
    </submittedName>
</protein>
<evidence type="ECO:0000313" key="3">
    <source>
        <dbReference type="Proteomes" id="UP000286715"/>
    </source>
</evidence>
<dbReference type="Proteomes" id="UP000286715">
    <property type="component" value="Unassembled WGS sequence"/>
</dbReference>
<evidence type="ECO:0000256" key="1">
    <source>
        <dbReference type="SAM" id="SignalP"/>
    </source>
</evidence>
<dbReference type="RefSeq" id="WP_124397289.1">
    <property type="nucleotide sequence ID" value="NZ_BHZE01000005.1"/>
</dbReference>
<keyword evidence="1" id="KW-0732">Signal</keyword>
<sequence>MKKKYAFVVCLLSLQQVRVAAQSKQESPKGELHGNFQTDVQYYFRDKAIDPTGEFFPRERLLAAGFANFIYTQGNFSAGLRYENYQNNLLGLPEGYRGEGIPFRFIRFEKDGLDVTVGNYYEQFGSGMIFRSFEERGLGLDNAMDGLRLRYKPAKGFYLKGVIGRQRLYFTKAEGIVRGMDAEINLNEALPGMENSAWLVSLGASFVSKFQRAADPVLNLPENVGASGGRFTLQRGGFGWNTEFVWKINDPSFDNGFIYRHGSGFLSTLTYATKGLSIMATVKRIENMSFRSDRNASLIDAQINFLPPTTKLHTYTLPALYPNAVQPNGEMGFQIDLSYTFKKGTALGGKYGTTIAINYSDISSIDRQFLGKRPIYSTVNPGEIIDCTWTGTKGFVSNPFQRGSITYFKDLNIEIRKTINRSLKTTFTYYNFVYNQEVLEKGVTDAEIIQRGYQKLVFIHAFVLETLYKIRPGHSIRTELQGMFTRQDRGDWLMALAEYSVSPHWFVALQNSWNYGNPNPAERLHYTLGSVGYTLNTTRFQLNYGRQMRGIFCVGGICRVVPPSNGITLTVTSNF</sequence>
<keyword evidence="3" id="KW-1185">Reference proteome</keyword>
<feature type="signal peptide" evidence="1">
    <location>
        <begin position="1"/>
        <end position="20"/>
    </location>
</feature>
<dbReference type="OrthoDB" id="5480631at2"/>